<dbReference type="Proteomes" id="UP001153334">
    <property type="component" value="Unassembled WGS sequence"/>
</dbReference>
<comment type="caution">
    <text evidence="1">The sequence shown here is derived from an EMBL/GenBank/DDBJ whole genome shotgun (WGS) entry which is preliminary data.</text>
</comment>
<dbReference type="EMBL" id="JAPESX010000832">
    <property type="protein sequence ID" value="KAJ8119538.1"/>
    <property type="molecule type" value="Genomic_DNA"/>
</dbReference>
<accession>A0ACC2IWH7</accession>
<evidence type="ECO:0000313" key="2">
    <source>
        <dbReference type="Proteomes" id="UP001153334"/>
    </source>
</evidence>
<organism evidence="1 2">
    <name type="scientific">Nemania bipapillata</name>
    <dbReference type="NCBI Taxonomy" id="110536"/>
    <lineage>
        <taxon>Eukaryota</taxon>
        <taxon>Fungi</taxon>
        <taxon>Dikarya</taxon>
        <taxon>Ascomycota</taxon>
        <taxon>Pezizomycotina</taxon>
        <taxon>Sordariomycetes</taxon>
        <taxon>Xylariomycetidae</taxon>
        <taxon>Xylariales</taxon>
        <taxon>Xylariaceae</taxon>
        <taxon>Nemania</taxon>
    </lineage>
</organism>
<evidence type="ECO:0000313" key="1">
    <source>
        <dbReference type="EMBL" id="KAJ8119538.1"/>
    </source>
</evidence>
<name>A0ACC2IWH7_9PEZI</name>
<protein>
    <submittedName>
        <fullName evidence="1">Uncharacterized protein</fullName>
    </submittedName>
</protein>
<gene>
    <name evidence="1" type="ORF">ONZ43_g3530</name>
</gene>
<proteinExistence type="predicted"/>
<sequence>MCKGTLSIFDFDRVDYRVSNKNAEVTISMVFWDIEDGTADIIPISGFPRKIISESSLNMPSSPSFGIVKISAEEFWTEMNSDRTNYPKPAKTDNEENESSGSFVLSSKDTSRGIWQEAGRFWETRRVLRRRDFMQVRRLTSPLTPQRSPSSSSARVEVSSDEATPTTQNDVEVRVNLPIREGEEPQVTNSQPMDVEPTTFEVGDEEDQLTKAIQLSIQSNQGVMAGGTNLVASERAIALSLLEGRGGPLDFDFEALQFDPDEFDKEVAE</sequence>
<reference evidence="1" key="1">
    <citation type="submission" date="2022-11" db="EMBL/GenBank/DDBJ databases">
        <title>Genome Sequence of Nemania bipapillata.</title>
        <authorList>
            <person name="Buettner E."/>
        </authorList>
    </citation>
    <scope>NUCLEOTIDE SEQUENCE</scope>
    <source>
        <strain evidence="1">CP14</strain>
    </source>
</reference>
<keyword evidence="2" id="KW-1185">Reference proteome</keyword>